<dbReference type="GO" id="GO:0103068">
    <property type="term" value="F:leukotriene C4 gamma-glutamyl transferase activity"/>
    <property type="evidence" value="ECO:0007669"/>
    <property type="project" value="UniProtKB-EC"/>
</dbReference>
<dbReference type="PRINTS" id="PR01210">
    <property type="entry name" value="GGTRANSPTASE"/>
</dbReference>
<evidence type="ECO:0000256" key="6">
    <source>
        <dbReference type="ARBA" id="ARBA00023145"/>
    </source>
</evidence>
<keyword evidence="13" id="KW-0732">Signal</keyword>
<evidence type="ECO:0000256" key="5">
    <source>
        <dbReference type="ARBA" id="ARBA00022801"/>
    </source>
</evidence>
<feature type="binding site" evidence="10">
    <location>
        <position position="486"/>
    </location>
    <ligand>
        <name>L-glutamate</name>
        <dbReference type="ChEBI" id="CHEBI:29985"/>
    </ligand>
</feature>
<organism evidence="14 15">
    <name type="scientific">Xanthomonas arboricola</name>
    <dbReference type="NCBI Taxonomy" id="56448"/>
    <lineage>
        <taxon>Bacteria</taxon>
        <taxon>Pseudomonadati</taxon>
        <taxon>Pseudomonadota</taxon>
        <taxon>Gammaproteobacteria</taxon>
        <taxon>Lysobacterales</taxon>
        <taxon>Lysobacteraceae</taxon>
        <taxon>Xanthomonas</taxon>
    </lineage>
</organism>
<dbReference type="EC" id="3.4.19.13" evidence="11"/>
<accession>A0A2S7ADZ1</accession>
<comment type="similarity">
    <text evidence="3 11">Belongs to the gamma-glutamyltransferase family.</text>
</comment>
<dbReference type="PANTHER" id="PTHR43199:SF1">
    <property type="entry name" value="GLUTATHIONE HYDROLASE PROENZYME"/>
    <property type="match status" value="1"/>
</dbReference>
<evidence type="ECO:0000256" key="7">
    <source>
        <dbReference type="ARBA" id="ARBA00023315"/>
    </source>
</evidence>
<evidence type="ECO:0000313" key="14">
    <source>
        <dbReference type="EMBL" id="PPU07903.1"/>
    </source>
</evidence>
<evidence type="ECO:0000256" key="10">
    <source>
        <dbReference type="PIRSR" id="PIRSR600101-2"/>
    </source>
</evidence>
<dbReference type="EC" id="2.3.2.2" evidence="11"/>
<dbReference type="EMBL" id="MIGY01000002">
    <property type="protein sequence ID" value="PPU07903.1"/>
    <property type="molecule type" value="Genomic_DNA"/>
</dbReference>
<dbReference type="InterPro" id="IPR000101">
    <property type="entry name" value="GGT_peptidase"/>
</dbReference>
<evidence type="ECO:0000256" key="12">
    <source>
        <dbReference type="SAM" id="MobiDB-lite"/>
    </source>
</evidence>
<comment type="catalytic activity">
    <reaction evidence="2 11">
        <text>glutathione + H2O = L-cysteinylglycine + L-glutamate</text>
        <dbReference type="Rhea" id="RHEA:28807"/>
        <dbReference type="ChEBI" id="CHEBI:15377"/>
        <dbReference type="ChEBI" id="CHEBI:29985"/>
        <dbReference type="ChEBI" id="CHEBI:57925"/>
        <dbReference type="ChEBI" id="CHEBI:61694"/>
        <dbReference type="EC" id="3.4.19.13"/>
    </reaction>
</comment>
<name>A0A2S7ADZ1_9XANT</name>
<evidence type="ECO:0000256" key="1">
    <source>
        <dbReference type="ARBA" id="ARBA00001049"/>
    </source>
</evidence>
<dbReference type="Gene3D" id="1.10.246.130">
    <property type="match status" value="1"/>
</dbReference>
<evidence type="ECO:0000256" key="4">
    <source>
        <dbReference type="ARBA" id="ARBA00022679"/>
    </source>
</evidence>
<comment type="PTM">
    <text evidence="11">Cleaved by autocatalysis into a large and a small subunit.</text>
</comment>
<dbReference type="SUPFAM" id="SSF56235">
    <property type="entry name" value="N-terminal nucleophile aminohydrolases (Ntn hydrolases)"/>
    <property type="match status" value="1"/>
</dbReference>
<dbReference type="InterPro" id="IPR029055">
    <property type="entry name" value="Ntn_hydrolases_N"/>
</dbReference>
<comment type="subunit">
    <text evidence="11">This enzyme consists of two polypeptide chains, which are synthesized in precursor form from a single polypeptide.</text>
</comment>
<comment type="caution">
    <text evidence="14">The sequence shown here is derived from an EMBL/GenBank/DDBJ whole genome shotgun (WGS) entry which is preliminary data.</text>
</comment>
<evidence type="ECO:0000256" key="3">
    <source>
        <dbReference type="ARBA" id="ARBA00009381"/>
    </source>
</evidence>
<dbReference type="InterPro" id="IPR043138">
    <property type="entry name" value="GGT_lsub"/>
</dbReference>
<keyword evidence="11" id="KW-0317">Glutathione biosynthesis</keyword>
<protein>
    <recommendedName>
        <fullName evidence="11">Glutathione hydrolase proenzyme</fullName>
        <ecNumber evidence="11">2.3.2.2</ecNumber>
        <ecNumber evidence="11">3.4.19.13</ecNumber>
    </recommendedName>
    <component>
        <recommendedName>
            <fullName evidence="11">Glutathione hydrolase large chain</fullName>
        </recommendedName>
    </component>
    <component>
        <recommendedName>
            <fullName evidence="11">Glutathione hydrolase small chain</fullName>
        </recommendedName>
    </component>
</protein>
<evidence type="ECO:0000313" key="15">
    <source>
        <dbReference type="Proteomes" id="UP000239204"/>
    </source>
</evidence>
<dbReference type="RefSeq" id="WP_104537366.1">
    <property type="nucleotide sequence ID" value="NZ_MIGY01000002.1"/>
</dbReference>
<evidence type="ECO:0000256" key="13">
    <source>
        <dbReference type="SAM" id="SignalP"/>
    </source>
</evidence>
<dbReference type="InterPro" id="IPR043137">
    <property type="entry name" value="GGT_ssub_C"/>
</dbReference>
<evidence type="ECO:0000256" key="11">
    <source>
        <dbReference type="RuleBase" id="RU368036"/>
    </source>
</evidence>
<dbReference type="AlphaFoldDB" id="A0A2S7ADZ1"/>
<dbReference type="PANTHER" id="PTHR43199">
    <property type="entry name" value="GLUTATHIONE HYDROLASE"/>
    <property type="match status" value="1"/>
</dbReference>
<dbReference type="InterPro" id="IPR051792">
    <property type="entry name" value="GGT_bact"/>
</dbReference>
<evidence type="ECO:0000256" key="9">
    <source>
        <dbReference type="PIRSR" id="PIRSR600101-1"/>
    </source>
</evidence>
<dbReference type="GO" id="GO:0006750">
    <property type="term" value="P:glutathione biosynthetic process"/>
    <property type="evidence" value="ECO:0007669"/>
    <property type="project" value="UniProtKB-KW"/>
</dbReference>
<dbReference type="NCBIfam" id="TIGR00066">
    <property type="entry name" value="g_glut_trans"/>
    <property type="match status" value="1"/>
</dbReference>
<reference evidence="14 15" key="1">
    <citation type="submission" date="2016-08" db="EMBL/GenBank/DDBJ databases">
        <title>Evolution of the type three secretion system and type three effector repertoires in Xanthomonas.</title>
        <authorList>
            <person name="Merda D."/>
            <person name="Briand M."/>
            <person name="Bosis E."/>
            <person name="Rousseau C."/>
            <person name="Portier P."/>
            <person name="Jacques M.-A."/>
            <person name="Fischer-Le Saux M."/>
        </authorList>
    </citation>
    <scope>NUCLEOTIDE SEQUENCE [LARGE SCALE GENOMIC DNA]</scope>
    <source>
        <strain evidence="14 15">CFBP 7645</strain>
    </source>
</reference>
<feature type="active site" description="Nucleophile" evidence="9">
    <location>
        <position position="401"/>
    </location>
</feature>
<comment type="catalytic activity">
    <reaction evidence="8 11">
        <text>an N-terminal (5-L-glutamyl)-[peptide] + an alpha-amino acid = 5-L-glutamyl amino acid + an N-terminal L-alpha-aminoacyl-[peptide]</text>
        <dbReference type="Rhea" id="RHEA:23904"/>
        <dbReference type="Rhea" id="RHEA-COMP:9780"/>
        <dbReference type="Rhea" id="RHEA-COMP:9795"/>
        <dbReference type="ChEBI" id="CHEBI:77644"/>
        <dbReference type="ChEBI" id="CHEBI:78597"/>
        <dbReference type="ChEBI" id="CHEBI:78599"/>
        <dbReference type="ChEBI" id="CHEBI:78608"/>
        <dbReference type="EC" id="2.3.2.2"/>
    </reaction>
</comment>
<keyword evidence="5 11" id="KW-0378">Hydrolase</keyword>
<proteinExistence type="inferred from homology"/>
<dbReference type="GO" id="GO:0036374">
    <property type="term" value="F:glutathione hydrolase activity"/>
    <property type="evidence" value="ECO:0007669"/>
    <property type="project" value="UniProtKB-UniRule"/>
</dbReference>
<evidence type="ECO:0000256" key="8">
    <source>
        <dbReference type="ARBA" id="ARBA00047417"/>
    </source>
</evidence>
<keyword evidence="4 11" id="KW-0808">Transferase</keyword>
<keyword evidence="6 11" id="KW-0865">Zymogen</keyword>
<feature type="signal peptide" evidence="13">
    <location>
        <begin position="1"/>
        <end position="31"/>
    </location>
</feature>
<dbReference type="Proteomes" id="UP000239204">
    <property type="component" value="Unassembled WGS sequence"/>
</dbReference>
<feature type="binding site" evidence="10">
    <location>
        <begin position="464"/>
        <end position="465"/>
    </location>
    <ligand>
        <name>L-glutamate</name>
        <dbReference type="ChEBI" id="CHEBI:29985"/>
    </ligand>
</feature>
<dbReference type="Pfam" id="PF01019">
    <property type="entry name" value="G_glu_transpept"/>
    <property type="match status" value="1"/>
</dbReference>
<dbReference type="Gene3D" id="3.60.20.40">
    <property type="match status" value="1"/>
</dbReference>
<feature type="region of interest" description="Disordered" evidence="12">
    <location>
        <begin position="561"/>
        <end position="582"/>
    </location>
</feature>
<keyword evidence="7 11" id="KW-0012">Acyltransferase</keyword>
<comment type="pathway">
    <text evidence="11">Sulfur metabolism; glutathione metabolism.</text>
</comment>
<sequence>MPRNASTPFPSACRRAPWIALLLLVLPSAFADVPNTVPRKGNVDDARGYQPIHHPLHARGGVVVSQSRPASEVGARILREGGNAIDAAIAVGLAEAVTLPRAGNLGGGGALVIYVAKDRRTTAFDYYGSAPAATTAKLLLGRDGKPERGASISWKGVAVPGTVAAFYAAHQKYGRLPWASLVQPAIELAEQGVRLSDDEAMILDWAKPTLWRTPETRAQFFKPDGSSYVAGELLRQPDLAWSLREIARDGADAFYRGEIAKRIVAASRKYGGILSAKDLTNYRVRELEPVRSTYRGVELALAPSPSSGTTLAQLLNLIEPFPLQPADAGSAKAYHLIAEATRLAGADRSAFYGGPPQHNTPNERLLDKKYAYQRAALISPERTLPAEAIKAGELLQQSPDTTHYSVVDAEGNAVSNTYTLSNNFGAAVIAPGTGILLNNSLGNFAWGGPKNSPNAPAPGKRLATTITPFIAFKDGKPWIVAGTPGGGSIISALAQFIVNVVDFRLNIAEATARPRINAARDGTISYELALSPDTLDRLEALGHRVEPFITQTSIQSIEIAPDGSAFGSADPRRPDSAAIGVE</sequence>
<feature type="chain" id="PRO_5015670590" description="Glutathione hydrolase proenzyme" evidence="13">
    <location>
        <begin position="32"/>
        <end position="582"/>
    </location>
</feature>
<gene>
    <name evidence="14" type="primary">ggt</name>
    <name evidence="14" type="ORF">XarjCFBP7645_09970</name>
</gene>
<comment type="catalytic activity">
    <reaction evidence="1 11">
        <text>an S-substituted glutathione + H2O = an S-substituted L-cysteinylglycine + L-glutamate</text>
        <dbReference type="Rhea" id="RHEA:59468"/>
        <dbReference type="ChEBI" id="CHEBI:15377"/>
        <dbReference type="ChEBI" id="CHEBI:29985"/>
        <dbReference type="ChEBI" id="CHEBI:90779"/>
        <dbReference type="ChEBI" id="CHEBI:143103"/>
        <dbReference type="EC" id="3.4.19.13"/>
    </reaction>
</comment>
<dbReference type="UniPathway" id="UPA00204"/>
<evidence type="ECO:0000256" key="2">
    <source>
        <dbReference type="ARBA" id="ARBA00001089"/>
    </source>
</evidence>
<dbReference type="GO" id="GO:0006751">
    <property type="term" value="P:glutathione catabolic process"/>
    <property type="evidence" value="ECO:0007669"/>
    <property type="project" value="UniProtKB-UniRule"/>
</dbReference>